<sequence length="42" mass="4689">MSTSVLSFLSTKHFKTTKGKTKKYPQASNNYAGDKNTDSYRG</sequence>
<evidence type="ECO:0000256" key="1">
    <source>
        <dbReference type="SAM" id="MobiDB-lite"/>
    </source>
</evidence>
<gene>
    <name evidence="2" type="ORF">S12H4_40989</name>
</gene>
<accession>X1UYX0</accession>
<feature type="region of interest" description="Disordered" evidence="1">
    <location>
        <begin position="14"/>
        <end position="42"/>
    </location>
</feature>
<proteinExistence type="predicted"/>
<evidence type="ECO:0000313" key="2">
    <source>
        <dbReference type="EMBL" id="GAI97554.1"/>
    </source>
</evidence>
<dbReference type="AlphaFoldDB" id="X1UYX0"/>
<name>X1UYX0_9ZZZZ</name>
<dbReference type="EMBL" id="BARW01024931">
    <property type="protein sequence ID" value="GAI97554.1"/>
    <property type="molecule type" value="Genomic_DNA"/>
</dbReference>
<reference evidence="2" key="1">
    <citation type="journal article" date="2014" name="Front. Microbiol.">
        <title>High frequency of phylogenetically diverse reductive dehalogenase-homologous genes in deep subseafloor sedimentary metagenomes.</title>
        <authorList>
            <person name="Kawai M."/>
            <person name="Futagami T."/>
            <person name="Toyoda A."/>
            <person name="Takaki Y."/>
            <person name="Nishi S."/>
            <person name="Hori S."/>
            <person name="Arai W."/>
            <person name="Tsubouchi T."/>
            <person name="Morono Y."/>
            <person name="Uchiyama I."/>
            <person name="Ito T."/>
            <person name="Fujiyama A."/>
            <person name="Inagaki F."/>
            <person name="Takami H."/>
        </authorList>
    </citation>
    <scope>NUCLEOTIDE SEQUENCE</scope>
    <source>
        <strain evidence="2">Expedition CK06-06</strain>
    </source>
</reference>
<organism evidence="2">
    <name type="scientific">marine sediment metagenome</name>
    <dbReference type="NCBI Taxonomy" id="412755"/>
    <lineage>
        <taxon>unclassified sequences</taxon>
        <taxon>metagenomes</taxon>
        <taxon>ecological metagenomes</taxon>
    </lineage>
</organism>
<feature type="compositionally biased region" description="Basic residues" evidence="1">
    <location>
        <begin position="14"/>
        <end position="23"/>
    </location>
</feature>
<protein>
    <submittedName>
        <fullName evidence="2">Uncharacterized protein</fullName>
    </submittedName>
</protein>
<comment type="caution">
    <text evidence="2">The sequence shown here is derived from an EMBL/GenBank/DDBJ whole genome shotgun (WGS) entry which is preliminary data.</text>
</comment>